<gene>
    <name evidence="3" type="ORF">PRVXH_001520</name>
</gene>
<feature type="transmembrane region" description="Helical" evidence="2">
    <location>
        <begin position="32"/>
        <end position="53"/>
    </location>
</feature>
<dbReference type="AlphaFoldDB" id="A0AAU8HPJ9"/>
<keyword evidence="2" id="KW-0812">Transmembrane</keyword>
<evidence type="ECO:0000256" key="1">
    <source>
        <dbReference type="SAM" id="MobiDB-lite"/>
    </source>
</evidence>
<reference evidence="3" key="2">
    <citation type="submission" date="2024-06" db="EMBL/GenBank/DDBJ databases">
        <authorList>
            <person name="Petrova K.O."/>
            <person name="Toshchakov S.V."/>
            <person name="Boltjanskaja Y.V."/>
            <person name="Kevbrin V.V."/>
        </authorList>
    </citation>
    <scope>NUCLEOTIDE SEQUENCE</scope>
    <source>
        <strain evidence="3">Z-710</strain>
    </source>
</reference>
<dbReference type="EMBL" id="CP159485">
    <property type="protein sequence ID" value="XCI27614.1"/>
    <property type="molecule type" value="Genomic_DNA"/>
</dbReference>
<protein>
    <submittedName>
        <fullName evidence="3">HlyD family efflux transporter periplasmic adaptor subunit</fullName>
    </submittedName>
</protein>
<dbReference type="Gene3D" id="2.40.420.20">
    <property type="match status" value="1"/>
</dbReference>
<name>A0AAU8HPJ9_9FIRM</name>
<organism evidence="3">
    <name type="scientific">Proteinivorax hydrogeniformans</name>
    <dbReference type="NCBI Taxonomy" id="1826727"/>
    <lineage>
        <taxon>Bacteria</taxon>
        <taxon>Bacillati</taxon>
        <taxon>Bacillota</taxon>
        <taxon>Clostridia</taxon>
        <taxon>Eubacteriales</taxon>
        <taxon>Proteinivoracaceae</taxon>
        <taxon>Proteinivorax</taxon>
    </lineage>
</organism>
<proteinExistence type="predicted"/>
<accession>A0AAU8HPJ9</accession>
<dbReference type="RefSeq" id="WP_353892192.1">
    <property type="nucleotide sequence ID" value="NZ_CP159485.1"/>
</dbReference>
<sequence length="323" mass="36714">MNNRKRNSKGFSVVSGGKAKNQNPNRPSPIKAVIFFVIAAVFLFLASQGFLWIRDFAVSQMIITEHIEMASAQRGVYGDGVFLWDEKVVYSPTSGSLDTEIKQFQRVRKEQIIGTVGQTEIETPKSGLIVFYNDGLEYIETGLDNRELINVFEQQDDYARQTISSSSSGEPLFKVIDNFNSDLIVKMQKEKFEKMQELSSVRVKIISESVSQMLTADIFDSVAQGDYAFVHLKPRNIKEDFFGERFSEVFFILDTLEGIKLPLQALVQHEGQEGVYLVNRNKVDFKEVIVMEKDSEYVWVHGLTESSEVILNPKLVNIGQKIR</sequence>
<keyword evidence="2" id="KW-0472">Membrane</keyword>
<evidence type="ECO:0000256" key="2">
    <source>
        <dbReference type="SAM" id="Phobius"/>
    </source>
</evidence>
<keyword evidence="2" id="KW-1133">Transmembrane helix</keyword>
<reference evidence="3" key="1">
    <citation type="journal article" date="2018" name="Antonie Van Leeuwenhoek">
        <title>Proteinivorax hydrogeniformans sp. nov., an anaerobic, haloalkaliphilic bacterium fermenting proteinaceous compounds with high hydrogen production.</title>
        <authorList>
            <person name="Boltyanskaya Y."/>
            <person name="Detkova E."/>
            <person name="Pimenov N."/>
            <person name="Kevbrin V."/>
        </authorList>
    </citation>
    <scope>NUCLEOTIDE SEQUENCE</scope>
    <source>
        <strain evidence="3">Z-710</strain>
    </source>
</reference>
<feature type="region of interest" description="Disordered" evidence="1">
    <location>
        <begin position="1"/>
        <end position="24"/>
    </location>
</feature>
<evidence type="ECO:0000313" key="3">
    <source>
        <dbReference type="EMBL" id="XCI27614.1"/>
    </source>
</evidence>